<evidence type="ECO:0000256" key="2">
    <source>
        <dbReference type="ARBA" id="ARBA00022679"/>
    </source>
</evidence>
<evidence type="ECO:0000256" key="3">
    <source>
        <dbReference type="ARBA" id="ARBA00022960"/>
    </source>
</evidence>
<comment type="caution">
    <text evidence="9">The sequence shown here is derived from an EMBL/GenBank/DDBJ whole genome shotgun (WGS) entry which is preliminary data.</text>
</comment>
<dbReference type="Gene3D" id="2.40.440.10">
    <property type="entry name" value="L,D-transpeptidase catalytic domain-like"/>
    <property type="match status" value="1"/>
</dbReference>
<reference evidence="9 10" key="1">
    <citation type="submission" date="2024-10" db="EMBL/GenBank/DDBJ databases">
        <title>The Natural Products Discovery Center: Release of the First 8490 Sequenced Strains for Exploring Actinobacteria Biosynthetic Diversity.</title>
        <authorList>
            <person name="Kalkreuter E."/>
            <person name="Kautsar S.A."/>
            <person name="Yang D."/>
            <person name="Bader C.D."/>
            <person name="Teijaro C.N."/>
            <person name="Fluegel L."/>
            <person name="Davis C.M."/>
            <person name="Simpson J.R."/>
            <person name="Lauterbach L."/>
            <person name="Steele A.D."/>
            <person name="Gui C."/>
            <person name="Meng S."/>
            <person name="Li G."/>
            <person name="Viehrig K."/>
            <person name="Ye F."/>
            <person name="Su P."/>
            <person name="Kiefer A.F."/>
            <person name="Nichols A."/>
            <person name="Cepeda A.J."/>
            <person name="Yan W."/>
            <person name="Fan B."/>
            <person name="Jiang Y."/>
            <person name="Adhikari A."/>
            <person name="Zheng C.-J."/>
            <person name="Schuster L."/>
            <person name="Cowan T.M."/>
            <person name="Smanski M.J."/>
            <person name="Chevrette M.G."/>
            <person name="De Carvalho L.P.S."/>
            <person name="Shen B."/>
        </authorList>
    </citation>
    <scope>NUCLEOTIDE SEQUENCE [LARGE SCALE GENOMIC DNA]</scope>
    <source>
        <strain evidence="9 10">NPDC003040</strain>
    </source>
</reference>
<dbReference type="InterPro" id="IPR005490">
    <property type="entry name" value="LD_TPept_cat_dom"/>
</dbReference>
<keyword evidence="2" id="KW-0808">Transferase</keyword>
<accession>A0ABW6QLK4</accession>
<proteinExistence type="predicted"/>
<dbReference type="RefSeq" id="WP_387713706.1">
    <property type="nucleotide sequence ID" value="NZ_JBIAPI010000001.1"/>
</dbReference>
<dbReference type="SUPFAM" id="SSF141523">
    <property type="entry name" value="L,D-transpeptidase catalytic domain-like"/>
    <property type="match status" value="1"/>
</dbReference>
<evidence type="ECO:0000313" key="9">
    <source>
        <dbReference type="EMBL" id="MFF3222075.1"/>
    </source>
</evidence>
<dbReference type="Proteomes" id="UP001601948">
    <property type="component" value="Unassembled WGS sequence"/>
</dbReference>
<keyword evidence="5" id="KW-0012">Acyltransferase</keyword>
<evidence type="ECO:0000256" key="4">
    <source>
        <dbReference type="ARBA" id="ARBA00022984"/>
    </source>
</evidence>
<dbReference type="PANTHER" id="PTHR30582">
    <property type="entry name" value="L,D-TRANSPEPTIDASE"/>
    <property type="match status" value="1"/>
</dbReference>
<keyword evidence="4 7" id="KW-0573">Peptidoglycan synthesis</keyword>
<dbReference type="PROSITE" id="PS51257">
    <property type="entry name" value="PROKAR_LIPOPROTEIN"/>
    <property type="match status" value="1"/>
</dbReference>
<dbReference type="InterPro" id="IPR041280">
    <property type="entry name" value="Big_10"/>
</dbReference>
<keyword evidence="6 7" id="KW-0961">Cell wall biogenesis/degradation</keyword>
<evidence type="ECO:0000256" key="1">
    <source>
        <dbReference type="ARBA" id="ARBA00004752"/>
    </source>
</evidence>
<dbReference type="Gene3D" id="2.60.40.3710">
    <property type="match status" value="1"/>
</dbReference>
<dbReference type="EMBL" id="JBIAPI010000001">
    <property type="protein sequence ID" value="MFF3222075.1"/>
    <property type="molecule type" value="Genomic_DNA"/>
</dbReference>
<name>A0ABW6QLK4_9NOCA</name>
<protein>
    <submittedName>
        <fullName evidence="9">Ig-like domain-containing protein</fullName>
    </submittedName>
</protein>
<comment type="pathway">
    <text evidence="1 7">Cell wall biogenesis; peptidoglycan biosynthesis.</text>
</comment>
<dbReference type="Gene3D" id="2.60.40.3780">
    <property type="match status" value="1"/>
</dbReference>
<dbReference type="PANTHER" id="PTHR30582:SF2">
    <property type="entry name" value="L,D-TRANSPEPTIDASE YCIB-RELATED"/>
    <property type="match status" value="1"/>
</dbReference>
<dbReference type="PROSITE" id="PS52029">
    <property type="entry name" value="LD_TPASE"/>
    <property type="match status" value="1"/>
</dbReference>
<feature type="domain" description="L,D-TPase catalytic" evidence="8">
    <location>
        <begin position="243"/>
        <end position="363"/>
    </location>
</feature>
<evidence type="ECO:0000259" key="8">
    <source>
        <dbReference type="PROSITE" id="PS52029"/>
    </source>
</evidence>
<feature type="active site" description="Proton donor/acceptor" evidence="7">
    <location>
        <position position="321"/>
    </location>
</feature>
<dbReference type="Pfam" id="PF03734">
    <property type="entry name" value="YkuD"/>
    <property type="match status" value="1"/>
</dbReference>
<dbReference type="Pfam" id="PF17964">
    <property type="entry name" value="Big_10"/>
    <property type="match status" value="1"/>
</dbReference>
<dbReference type="CDD" id="cd16913">
    <property type="entry name" value="YkuD_like"/>
    <property type="match status" value="1"/>
</dbReference>
<gene>
    <name evidence="9" type="ORF">ACFYV7_04690</name>
</gene>
<feature type="active site" description="Nucleophile" evidence="7">
    <location>
        <position position="339"/>
    </location>
</feature>
<organism evidence="9 10">
    <name type="scientific">Nocardia suismassiliense</name>
    <dbReference type="NCBI Taxonomy" id="2077092"/>
    <lineage>
        <taxon>Bacteria</taxon>
        <taxon>Bacillati</taxon>
        <taxon>Actinomycetota</taxon>
        <taxon>Actinomycetes</taxon>
        <taxon>Mycobacteriales</taxon>
        <taxon>Nocardiaceae</taxon>
        <taxon>Nocardia</taxon>
    </lineage>
</organism>
<dbReference type="CDD" id="cd13432">
    <property type="entry name" value="LDT_IgD_like_2"/>
    <property type="match status" value="1"/>
</dbReference>
<keyword evidence="10" id="KW-1185">Reference proteome</keyword>
<evidence type="ECO:0000256" key="5">
    <source>
        <dbReference type="ARBA" id="ARBA00023315"/>
    </source>
</evidence>
<evidence type="ECO:0000256" key="7">
    <source>
        <dbReference type="PROSITE-ProRule" id="PRU01373"/>
    </source>
</evidence>
<dbReference type="InterPro" id="IPR050979">
    <property type="entry name" value="LD-transpeptidase"/>
</dbReference>
<sequence>MSKRPVIRRPVAAVSAVLLVVVALVAGCSTGSGGNSNSSREAGPVAKVALAPENNAKKVNPTAPVSVTVTDGTIDQVALTNANGKQVAGEFSPDKRVYTITEPLGYDATYTWSGTAVGTDRKPIPIDGTFTTLAPKNTVPATINIADNQEVGIAAPIILQFKASVQNKAAVEKAMTITTDPPTEGAWAWFPDDNGSRLHWRPKNYWAPGTTVHVAAKLYGLDLGEGNYGYSDLTTDFRIGRSQIVQANAPSHRMQVVRDGQTIFDFAVSYGEGNEPRNVTRSGLHVVTEKYEDFMMSNPPFYTNVRERWAVRISNNGEFIHANPESLSAQGSSNVTNGCINLSPADAQAYFGTALYGDPVEVTGTSIPLSAADGDLYDWTIDWATWKTMSALDGSTSVITATPVAPGPPR</sequence>
<evidence type="ECO:0000256" key="6">
    <source>
        <dbReference type="ARBA" id="ARBA00023316"/>
    </source>
</evidence>
<evidence type="ECO:0000313" key="10">
    <source>
        <dbReference type="Proteomes" id="UP001601948"/>
    </source>
</evidence>
<keyword evidence="3 7" id="KW-0133">Cell shape</keyword>
<dbReference type="InterPro" id="IPR038063">
    <property type="entry name" value="Transpep_catalytic_dom"/>
</dbReference>